<dbReference type="AlphaFoldDB" id="A0A6P5RSU5"/>
<dbReference type="GeneID" id="110751750"/>
<evidence type="ECO:0000313" key="2">
    <source>
        <dbReference type="RefSeq" id="XP_021807950.1"/>
    </source>
</evidence>
<accession>A0A6P5RSU5</accession>
<name>A0A6P5RSU5_PRUAV</name>
<evidence type="ECO:0000313" key="1">
    <source>
        <dbReference type="Proteomes" id="UP000515124"/>
    </source>
</evidence>
<proteinExistence type="predicted"/>
<keyword evidence="1" id="KW-1185">Reference proteome</keyword>
<sequence length="279" mass="30393">MAYFLKKPFKMSPNSRVNLFHFHLEEVRVLLPDHPFNRASPNGGFRPPRLYSAAVNGTGSTSLCPEKVFVTRIPLLTGPTPEDAAAAVIQFGLNLALNSSSSHHQFCFLGNGPAADDGGQNYVDPAPNRGPNYIPDLNVSQPDETAPTTDFVGVIKSQNISQFTDYVVWYLGEYGSDEGVAEYRKILSSKSEGEIGNLDSIRIWNILTLEAEIQKALVTKGLVEAPMRFDDLQFPAPEELLPIPEKGGKAAKRARYCGVVGIDEPKSPIPEAGDSDSSE</sequence>
<dbReference type="KEGG" id="pavi:110751750"/>
<protein>
    <submittedName>
        <fullName evidence="2">Uncharacterized protein LOC110751750</fullName>
    </submittedName>
</protein>
<dbReference type="RefSeq" id="XP_021807950.1">
    <property type="nucleotide sequence ID" value="XM_021952258.1"/>
</dbReference>
<organism evidence="1 2">
    <name type="scientific">Prunus avium</name>
    <name type="common">Cherry</name>
    <name type="synonym">Cerasus avium</name>
    <dbReference type="NCBI Taxonomy" id="42229"/>
    <lineage>
        <taxon>Eukaryota</taxon>
        <taxon>Viridiplantae</taxon>
        <taxon>Streptophyta</taxon>
        <taxon>Embryophyta</taxon>
        <taxon>Tracheophyta</taxon>
        <taxon>Spermatophyta</taxon>
        <taxon>Magnoliopsida</taxon>
        <taxon>eudicotyledons</taxon>
        <taxon>Gunneridae</taxon>
        <taxon>Pentapetalae</taxon>
        <taxon>rosids</taxon>
        <taxon>fabids</taxon>
        <taxon>Rosales</taxon>
        <taxon>Rosaceae</taxon>
        <taxon>Amygdaloideae</taxon>
        <taxon>Amygdaleae</taxon>
        <taxon>Prunus</taxon>
    </lineage>
</organism>
<dbReference type="Proteomes" id="UP000515124">
    <property type="component" value="Unplaced"/>
</dbReference>
<gene>
    <name evidence="2" type="primary">LOC110751750</name>
</gene>
<reference evidence="2" key="1">
    <citation type="submission" date="2025-08" db="UniProtKB">
        <authorList>
            <consortium name="RefSeq"/>
        </authorList>
    </citation>
    <scope>IDENTIFICATION</scope>
</reference>